<dbReference type="STRING" id="1423803.FD13_GL000588"/>
<dbReference type="RefSeq" id="WP_061776823.1">
    <property type="nucleotide sequence ID" value="NZ_AYZH01000015.1"/>
</dbReference>
<dbReference type="PANTHER" id="PTHR11693">
    <property type="entry name" value="ATP SYNTHASE GAMMA CHAIN"/>
    <property type="match status" value="1"/>
</dbReference>
<dbReference type="Gene3D" id="1.10.287.80">
    <property type="entry name" value="ATP synthase, gamma subunit, helix hairpin domain"/>
    <property type="match status" value="2"/>
</dbReference>
<dbReference type="PATRIC" id="fig|1423803.3.peg.584"/>
<comment type="subcellular location">
    <subcellularLocation>
        <location evidence="11">Cell membrane</location>
        <topology evidence="11">Peripheral membrane protein</topology>
    </subcellularLocation>
    <subcellularLocation>
        <location evidence="2">Membrane</location>
        <topology evidence="2">Peripheral membrane protein</topology>
    </subcellularLocation>
</comment>
<sequence>MAESIHDVQHRINSTKATRQITAAMHMVSTAKLNKIQKHARGYQDYVSKIKSVVLRLSQSQLFEHSSSKLQSDRPVKKTAYLVVTSDRGMVGSYNSSVLREANEFIENRTPNPDDYIILAVGGTGADFYKKRGVNVAYEYRGVSDVPEFNEVREIVKTVTTMYDSEVFDELFVCYNHFVNRISSSFRAEKTLPVDRETLESDAVDDSAATANLASDYETEPSEAEVLETILPQYAESLVYGAILDAKTSEHASSTNAMQSATDNADDLISDLQLHYNRARQAAITTEITEITGGQEALNN</sequence>
<keyword evidence="4 11" id="KW-0813">Transport</keyword>
<dbReference type="AlphaFoldDB" id="A0A0R2DCH2"/>
<dbReference type="GO" id="GO:0005886">
    <property type="term" value="C:plasma membrane"/>
    <property type="evidence" value="ECO:0007669"/>
    <property type="project" value="UniProtKB-SubCell"/>
</dbReference>
<evidence type="ECO:0000256" key="5">
    <source>
        <dbReference type="ARBA" id="ARBA00022475"/>
    </source>
</evidence>
<dbReference type="Gene3D" id="3.40.1380.10">
    <property type="match status" value="1"/>
</dbReference>
<evidence type="ECO:0000256" key="7">
    <source>
        <dbReference type="ARBA" id="ARBA00023065"/>
    </source>
</evidence>
<comment type="function">
    <text evidence="1 11">Produces ATP from ADP in the presence of a proton gradient across the membrane. The gamma chain is believed to be important in regulating ATPase activity and the flow of protons through the CF(0) complex.</text>
</comment>
<dbReference type="Proteomes" id="UP000051589">
    <property type="component" value="Unassembled WGS sequence"/>
</dbReference>
<dbReference type="EMBL" id="AYZH01000015">
    <property type="protein sequence ID" value="KRN01759.1"/>
    <property type="molecule type" value="Genomic_DNA"/>
</dbReference>
<comment type="caution">
    <text evidence="12">The sequence shown here is derived from an EMBL/GenBank/DDBJ whole genome shotgun (WGS) entry which is preliminary data.</text>
</comment>
<dbReference type="GO" id="GO:0042777">
    <property type="term" value="P:proton motive force-driven plasma membrane ATP synthesis"/>
    <property type="evidence" value="ECO:0007669"/>
    <property type="project" value="UniProtKB-UniRule"/>
</dbReference>
<dbReference type="SUPFAM" id="SSF52943">
    <property type="entry name" value="ATP synthase (F1-ATPase), gamma subunit"/>
    <property type="match status" value="1"/>
</dbReference>
<evidence type="ECO:0000256" key="6">
    <source>
        <dbReference type="ARBA" id="ARBA00022781"/>
    </source>
</evidence>
<dbReference type="PRINTS" id="PR00126">
    <property type="entry name" value="ATPASEGAMMA"/>
</dbReference>
<evidence type="ECO:0000313" key="13">
    <source>
        <dbReference type="Proteomes" id="UP000051589"/>
    </source>
</evidence>
<gene>
    <name evidence="11" type="primary">atpG</name>
    <name evidence="12" type="ORF">FD13_GL000588</name>
</gene>
<evidence type="ECO:0000256" key="4">
    <source>
        <dbReference type="ARBA" id="ARBA00022448"/>
    </source>
</evidence>
<evidence type="ECO:0000313" key="12">
    <source>
        <dbReference type="EMBL" id="KRN01759.1"/>
    </source>
</evidence>
<keyword evidence="9 11" id="KW-0139">CF(1)</keyword>
<comment type="similarity">
    <text evidence="3 11">Belongs to the ATPase gamma chain family.</text>
</comment>
<proteinExistence type="inferred from homology"/>
<evidence type="ECO:0000256" key="9">
    <source>
        <dbReference type="ARBA" id="ARBA00023196"/>
    </source>
</evidence>
<evidence type="ECO:0000256" key="3">
    <source>
        <dbReference type="ARBA" id="ARBA00007681"/>
    </source>
</evidence>
<evidence type="ECO:0000256" key="1">
    <source>
        <dbReference type="ARBA" id="ARBA00003456"/>
    </source>
</evidence>
<keyword evidence="5 11" id="KW-1003">Cell membrane</keyword>
<keyword evidence="10 11" id="KW-0066">ATP synthesis</keyword>
<dbReference type="CDD" id="cd12151">
    <property type="entry name" value="F1-ATPase_gamma"/>
    <property type="match status" value="1"/>
</dbReference>
<evidence type="ECO:0000256" key="2">
    <source>
        <dbReference type="ARBA" id="ARBA00004170"/>
    </source>
</evidence>
<keyword evidence="7 11" id="KW-0406">Ion transport</keyword>
<dbReference type="PANTHER" id="PTHR11693:SF22">
    <property type="entry name" value="ATP SYNTHASE SUBUNIT GAMMA, MITOCHONDRIAL"/>
    <property type="match status" value="1"/>
</dbReference>
<dbReference type="OrthoDB" id="9812769at2"/>
<keyword evidence="6 11" id="KW-0375">Hydrogen ion transport</keyword>
<organism evidence="12 13">
    <name type="scientific">Levilactobacillus senmaizukei DSM 21775 = NBRC 103853</name>
    <dbReference type="NCBI Taxonomy" id="1423803"/>
    <lineage>
        <taxon>Bacteria</taxon>
        <taxon>Bacillati</taxon>
        <taxon>Bacillota</taxon>
        <taxon>Bacilli</taxon>
        <taxon>Lactobacillales</taxon>
        <taxon>Lactobacillaceae</taxon>
        <taxon>Levilactobacillus</taxon>
    </lineage>
</organism>
<evidence type="ECO:0000256" key="11">
    <source>
        <dbReference type="HAMAP-Rule" id="MF_00815"/>
    </source>
</evidence>
<comment type="subunit">
    <text evidence="11">F-type ATPases have 2 components, CF(1) - the catalytic core - and CF(0) - the membrane proton channel. CF(1) has five subunits: alpha(3), beta(3), gamma(1), delta(1), epsilon(1). CF(0) has three main subunits: a, b and c.</text>
</comment>
<dbReference type="Pfam" id="PF00231">
    <property type="entry name" value="ATP-synt"/>
    <property type="match status" value="1"/>
</dbReference>
<reference evidence="12 13" key="1">
    <citation type="journal article" date="2015" name="Genome Announc.">
        <title>Expanding the biotechnology potential of lactobacilli through comparative genomics of 213 strains and associated genera.</title>
        <authorList>
            <person name="Sun Z."/>
            <person name="Harris H.M."/>
            <person name="McCann A."/>
            <person name="Guo C."/>
            <person name="Argimon S."/>
            <person name="Zhang W."/>
            <person name="Yang X."/>
            <person name="Jeffery I.B."/>
            <person name="Cooney J.C."/>
            <person name="Kagawa T.F."/>
            <person name="Liu W."/>
            <person name="Song Y."/>
            <person name="Salvetti E."/>
            <person name="Wrobel A."/>
            <person name="Rasinkangas P."/>
            <person name="Parkhill J."/>
            <person name="Rea M.C."/>
            <person name="O'Sullivan O."/>
            <person name="Ritari J."/>
            <person name="Douillard F.P."/>
            <person name="Paul Ross R."/>
            <person name="Yang R."/>
            <person name="Briner A.E."/>
            <person name="Felis G.E."/>
            <person name="de Vos W.M."/>
            <person name="Barrangou R."/>
            <person name="Klaenhammer T.R."/>
            <person name="Caufield P.W."/>
            <person name="Cui Y."/>
            <person name="Zhang H."/>
            <person name="O'Toole P.W."/>
        </authorList>
    </citation>
    <scope>NUCLEOTIDE SEQUENCE [LARGE SCALE GENOMIC DNA]</scope>
    <source>
        <strain evidence="12 13">DSM 21775</strain>
    </source>
</reference>
<keyword evidence="8 11" id="KW-0472">Membrane</keyword>
<evidence type="ECO:0000256" key="8">
    <source>
        <dbReference type="ARBA" id="ARBA00023136"/>
    </source>
</evidence>
<dbReference type="GO" id="GO:0005524">
    <property type="term" value="F:ATP binding"/>
    <property type="evidence" value="ECO:0007669"/>
    <property type="project" value="UniProtKB-UniRule"/>
</dbReference>
<keyword evidence="13" id="KW-1185">Reference proteome</keyword>
<dbReference type="InterPro" id="IPR000131">
    <property type="entry name" value="ATP_synth_F1_gsu"/>
</dbReference>
<dbReference type="GO" id="GO:0045259">
    <property type="term" value="C:proton-transporting ATP synthase complex"/>
    <property type="evidence" value="ECO:0007669"/>
    <property type="project" value="UniProtKB-KW"/>
</dbReference>
<dbReference type="NCBIfam" id="NF004147">
    <property type="entry name" value="PRK05621.2-1"/>
    <property type="match status" value="1"/>
</dbReference>
<dbReference type="InterPro" id="IPR035968">
    <property type="entry name" value="ATP_synth_F1_ATPase_gsu"/>
</dbReference>
<dbReference type="NCBIfam" id="TIGR01146">
    <property type="entry name" value="ATPsyn_F1gamma"/>
    <property type="match status" value="1"/>
</dbReference>
<evidence type="ECO:0000256" key="10">
    <source>
        <dbReference type="ARBA" id="ARBA00023310"/>
    </source>
</evidence>
<name>A0A0R2DCH2_9LACO</name>
<protein>
    <recommendedName>
        <fullName evidence="11">ATP synthase gamma chain</fullName>
    </recommendedName>
    <alternativeName>
        <fullName evidence="11">ATP synthase F1 sector gamma subunit</fullName>
    </alternativeName>
    <alternativeName>
        <fullName evidence="11">F-ATPase gamma subunit</fullName>
    </alternativeName>
</protein>
<dbReference type="HAMAP" id="MF_00815">
    <property type="entry name" value="ATP_synth_gamma_bact"/>
    <property type="match status" value="1"/>
</dbReference>
<dbReference type="GO" id="GO:0046933">
    <property type="term" value="F:proton-transporting ATP synthase activity, rotational mechanism"/>
    <property type="evidence" value="ECO:0007669"/>
    <property type="project" value="UniProtKB-UniRule"/>
</dbReference>
<accession>A0A0R2DCH2</accession>